<evidence type="ECO:0000313" key="1">
    <source>
        <dbReference type="EMBL" id="JAI49338.1"/>
    </source>
</evidence>
<reference evidence="1" key="1">
    <citation type="submission" date="2015-06" db="EMBL/GenBank/DDBJ databases">
        <authorList>
            <person name="Hoefler B.C."/>
            <person name="Straight P.D."/>
        </authorList>
    </citation>
    <scope>NUCLEOTIDE SEQUENCE</scope>
</reference>
<gene>
    <name evidence="1" type="primary">Eci1_3</name>
    <name evidence="1" type="ORF">c0_g1_i2</name>
</gene>
<dbReference type="PANTHER" id="PTHR11941">
    <property type="entry name" value="ENOYL-COA HYDRATASE-RELATED"/>
    <property type="match status" value="1"/>
</dbReference>
<proteinExistence type="predicted"/>
<accession>A0A0K8WDU9</accession>
<dbReference type="GO" id="GO:0016853">
    <property type="term" value="F:isomerase activity"/>
    <property type="evidence" value="ECO:0007669"/>
    <property type="project" value="UniProtKB-KW"/>
</dbReference>
<name>A0A0K8WDU9_BACLA</name>
<dbReference type="PANTHER" id="PTHR11941:SF45">
    <property type="entry name" value="ENOYL-COA DELTA ISOMERASE 1, MITOCHONDRIAL"/>
    <property type="match status" value="1"/>
</dbReference>
<dbReference type="EMBL" id="GDHF01002976">
    <property type="protein sequence ID" value="JAI49338.1"/>
    <property type="molecule type" value="Transcribed_RNA"/>
</dbReference>
<dbReference type="AlphaFoldDB" id="A0A0K8WDU9"/>
<dbReference type="Pfam" id="PF00378">
    <property type="entry name" value="ECH_1"/>
    <property type="match status" value="1"/>
</dbReference>
<dbReference type="GO" id="GO:0006635">
    <property type="term" value="P:fatty acid beta-oxidation"/>
    <property type="evidence" value="ECO:0007669"/>
    <property type="project" value="TreeGrafter"/>
</dbReference>
<dbReference type="Gene3D" id="3.90.226.10">
    <property type="entry name" value="2-enoyl-CoA Hydratase, Chain A, domain 1"/>
    <property type="match status" value="1"/>
</dbReference>
<organism evidence="1">
    <name type="scientific">Bactrocera latifrons</name>
    <name type="common">Malaysian fruit fly</name>
    <name type="synonym">Chaetodacus latifrons</name>
    <dbReference type="NCBI Taxonomy" id="174628"/>
    <lineage>
        <taxon>Eukaryota</taxon>
        <taxon>Metazoa</taxon>
        <taxon>Ecdysozoa</taxon>
        <taxon>Arthropoda</taxon>
        <taxon>Hexapoda</taxon>
        <taxon>Insecta</taxon>
        <taxon>Pterygota</taxon>
        <taxon>Neoptera</taxon>
        <taxon>Endopterygota</taxon>
        <taxon>Diptera</taxon>
        <taxon>Brachycera</taxon>
        <taxon>Muscomorpha</taxon>
        <taxon>Tephritoidea</taxon>
        <taxon>Tephritidae</taxon>
        <taxon>Bactrocera</taxon>
        <taxon>Bactrocera</taxon>
    </lineage>
</organism>
<dbReference type="CDD" id="cd06558">
    <property type="entry name" value="crotonase-like"/>
    <property type="match status" value="1"/>
</dbReference>
<sequence>MNIIRSARFNASTLVPKNCWSVVRSLSSTELTKLEVNDKTGIAVLTLNRPPVNSLNLELLTDIRNSIKDAESNKCKGLILTSSSNSVFSAGLDFLEMYQPNEERLKSFWTALQSTWMTLYGSKIPTAAAINVSNRSFFAWGQSTNLYKIVHLYN</sequence>
<dbReference type="OrthoDB" id="1696280at2759"/>
<dbReference type="InterPro" id="IPR029045">
    <property type="entry name" value="ClpP/crotonase-like_dom_sf"/>
</dbReference>
<dbReference type="InterPro" id="IPR001753">
    <property type="entry name" value="Enoyl-CoA_hydra/iso"/>
</dbReference>
<keyword evidence="1" id="KW-0413">Isomerase</keyword>
<protein>
    <submittedName>
        <fullName evidence="1">Enoyl-CoA delta isomerase 1, mitochondrial</fullName>
    </submittedName>
</protein>
<dbReference type="SUPFAM" id="SSF52096">
    <property type="entry name" value="ClpP/crotonase"/>
    <property type="match status" value="1"/>
</dbReference>
<dbReference type="GO" id="GO:0005739">
    <property type="term" value="C:mitochondrion"/>
    <property type="evidence" value="ECO:0007669"/>
    <property type="project" value="TreeGrafter"/>
</dbReference>